<feature type="compositionally biased region" description="Polar residues" evidence="2">
    <location>
        <begin position="319"/>
        <end position="338"/>
    </location>
</feature>
<feature type="compositionally biased region" description="Low complexity" evidence="2">
    <location>
        <begin position="234"/>
        <end position="270"/>
    </location>
</feature>
<feature type="compositionally biased region" description="Polar residues" evidence="2">
    <location>
        <begin position="186"/>
        <end position="199"/>
    </location>
</feature>
<feature type="compositionally biased region" description="Polar residues" evidence="2">
    <location>
        <begin position="585"/>
        <end position="599"/>
    </location>
</feature>
<dbReference type="GO" id="GO:0016020">
    <property type="term" value="C:membrane"/>
    <property type="evidence" value="ECO:0007669"/>
    <property type="project" value="TreeGrafter"/>
</dbReference>
<dbReference type="InterPro" id="IPR008405">
    <property type="entry name" value="ApoL"/>
</dbReference>
<feature type="region of interest" description="Disordered" evidence="2">
    <location>
        <begin position="156"/>
        <end position="343"/>
    </location>
</feature>
<dbReference type="GO" id="GO:0008289">
    <property type="term" value="F:lipid binding"/>
    <property type="evidence" value="ECO:0007669"/>
    <property type="project" value="InterPro"/>
</dbReference>
<dbReference type="AlphaFoldDB" id="A0A9D3M370"/>
<feature type="region of interest" description="Disordered" evidence="2">
    <location>
        <begin position="1070"/>
        <end position="1089"/>
    </location>
</feature>
<evidence type="ECO:0000313" key="4">
    <source>
        <dbReference type="Proteomes" id="UP001044222"/>
    </source>
</evidence>
<name>A0A9D3M370_ANGAN</name>
<dbReference type="EMBL" id="JAFIRN010000009">
    <property type="protein sequence ID" value="KAG5841699.1"/>
    <property type="molecule type" value="Genomic_DNA"/>
</dbReference>
<comment type="caution">
    <text evidence="3">The sequence shown here is derived from an EMBL/GenBank/DDBJ whole genome shotgun (WGS) entry which is preliminary data.</text>
</comment>
<keyword evidence="4" id="KW-1185">Reference proteome</keyword>
<dbReference type="Pfam" id="PF05461">
    <property type="entry name" value="ApoL"/>
    <property type="match status" value="1"/>
</dbReference>
<feature type="region of interest" description="Disordered" evidence="2">
    <location>
        <begin position="446"/>
        <end position="700"/>
    </location>
</feature>
<dbReference type="PANTHER" id="PTHR14096">
    <property type="entry name" value="APOLIPOPROTEIN L"/>
    <property type="match status" value="1"/>
</dbReference>
<sequence>MEQCLPPTDVKRLKPKPLKPPHPPPKPPHPPPKPPQAVLKPTSEVNGNLMQIERTDRTAQILVPQHKSRHEQHLRKSNETQELNLQENNNDSRTERLSQNEVLANYFIFYFALPSQEKGVSGGIFQKPSKDRTPTFTSYLTDVYPEKNKNKLGIQEKGGMLSGMFRSKSPKPSERTLPVQEDESIQSELSTSNDNLSDTNIKENLGGMFSGMFKKPHKPAGGATPAQGDLSTQGELSGSNNSNLSDNNNTNENLSTNAKLSASNDSLSDNNTKEKGGMFTRMFKKASKHAEHTVPAQETGSLHGELSASDDSMSDSSTKDNLSTDNKLPGSNENLADNNTKEKGGVITRIFKMTSKPAEHTQPVQENELDSDDSLSDNNTKEKGGMFSGMFRSKASKHSRDPTPAQDSLSTHSELSGSNECLPENNAKEKKGGMFTGMLKAFKPAELTVPAQEDESVESELSASNDNLSDINTKEKGGMFSGMFRSKSPKRSKDLTPAQEGESQDELSASNESLSDINTKEKGGLFGGMFKSKSDKTSEDPVPAQDNVSTHSELSASNDSLSDNAKEKGGMFTGMFKRAAKPAQKNESASDELSASNENLLDINPKEKGGMFSGMFRKSPKPAGDPTPAQDMGFPNSELSASNDSLSENNSKEKGGKFAGIFRRTPKPAEGAVPVQVSMDTEGGDEKREQSLRMKRRVSFRVRRTLPRTPKIRSPAKDSEEEDLLEESFEMEDLSSVQESSVEIEMVEMAPLPKEGNPLDSDEDDDGLLEWWRTVEGWDEWNESSNFQDDEEELAVEQAADRVYLAAQLFVRLFNQRGGSLQKRILELLTLADEADNFHKRTVAASMGGGVASVLGSVTTITGLILAPFTFGTSIIVTAVGIGVATAGSIASASANITDTVHSNMDRKKVEKMIQGYQEEIKDIRECMEFVQDGMDALEERNFEKYTESVSKRALNQNVKHVVKEGARAGKALMINTDQLISTVQVLSVAGGAAKAAQAISVTTGVMSALFLALDIFFLAKDSHELRKGAKTQFATKLREVCKELQGGLLELNRVKTELQKTMDGIEVEEVEEDVEEEEDEEDLDLESDPVKLAQLEEEINQIEQKLDQELGRDPKPYPTVQKRLGGRNQSQT</sequence>
<evidence type="ECO:0000256" key="2">
    <source>
        <dbReference type="SAM" id="MobiDB-lite"/>
    </source>
</evidence>
<dbReference type="PANTHER" id="PTHR14096:SF34">
    <property type="entry name" value="APOLIPOPROTEIN L3-LIKE-RELATED"/>
    <property type="match status" value="1"/>
</dbReference>
<proteinExistence type="inferred from homology"/>
<evidence type="ECO:0000256" key="1">
    <source>
        <dbReference type="ARBA" id="ARBA00010090"/>
    </source>
</evidence>
<feature type="region of interest" description="Disordered" evidence="2">
    <location>
        <begin position="356"/>
        <end position="433"/>
    </location>
</feature>
<dbReference type="GO" id="GO:0042157">
    <property type="term" value="P:lipoprotein metabolic process"/>
    <property type="evidence" value="ECO:0007669"/>
    <property type="project" value="InterPro"/>
</dbReference>
<organism evidence="3 4">
    <name type="scientific">Anguilla anguilla</name>
    <name type="common">European freshwater eel</name>
    <name type="synonym">Muraena anguilla</name>
    <dbReference type="NCBI Taxonomy" id="7936"/>
    <lineage>
        <taxon>Eukaryota</taxon>
        <taxon>Metazoa</taxon>
        <taxon>Chordata</taxon>
        <taxon>Craniata</taxon>
        <taxon>Vertebrata</taxon>
        <taxon>Euteleostomi</taxon>
        <taxon>Actinopterygii</taxon>
        <taxon>Neopterygii</taxon>
        <taxon>Teleostei</taxon>
        <taxon>Anguilliformes</taxon>
        <taxon>Anguillidae</taxon>
        <taxon>Anguilla</taxon>
    </lineage>
</organism>
<feature type="compositionally biased region" description="Polar residues" evidence="2">
    <location>
        <begin position="637"/>
        <end position="649"/>
    </location>
</feature>
<dbReference type="GO" id="GO:0006869">
    <property type="term" value="P:lipid transport"/>
    <property type="evidence" value="ECO:0007669"/>
    <property type="project" value="InterPro"/>
</dbReference>
<feature type="compositionally biased region" description="Polar residues" evidence="2">
    <location>
        <begin position="459"/>
        <end position="471"/>
    </location>
</feature>
<dbReference type="Proteomes" id="UP001044222">
    <property type="component" value="Chromosome 9"/>
</dbReference>
<protein>
    <submittedName>
        <fullName evidence="3">Uncharacterized protein</fullName>
    </submittedName>
</protein>
<feature type="compositionally biased region" description="Basic and acidic residues" evidence="2">
    <location>
        <begin position="1106"/>
        <end position="1116"/>
    </location>
</feature>
<feature type="compositionally biased region" description="Polar residues" evidence="2">
    <location>
        <begin position="546"/>
        <end position="563"/>
    </location>
</feature>
<dbReference type="GO" id="GO:0005576">
    <property type="term" value="C:extracellular region"/>
    <property type="evidence" value="ECO:0007669"/>
    <property type="project" value="InterPro"/>
</dbReference>
<gene>
    <name evidence="3" type="ORF">ANANG_G00169490</name>
</gene>
<feature type="compositionally biased region" description="Polar residues" evidence="2">
    <location>
        <begin position="405"/>
        <end position="419"/>
    </location>
</feature>
<accession>A0A9D3M370</accession>
<comment type="similarity">
    <text evidence="1">Belongs to the apolipoprotein L family.</text>
</comment>
<feature type="compositionally biased region" description="Polar residues" evidence="2">
    <location>
        <begin position="506"/>
        <end position="517"/>
    </location>
</feature>
<reference evidence="3" key="1">
    <citation type="submission" date="2021-01" db="EMBL/GenBank/DDBJ databases">
        <title>A chromosome-scale assembly of European eel, Anguilla anguilla.</title>
        <authorList>
            <person name="Henkel C."/>
            <person name="Jong-Raadsen S.A."/>
            <person name="Dufour S."/>
            <person name="Weltzien F.-A."/>
            <person name="Palstra A.P."/>
            <person name="Pelster B."/>
            <person name="Spaink H.P."/>
            <person name="Van Den Thillart G.E."/>
            <person name="Jansen H."/>
            <person name="Zahm M."/>
            <person name="Klopp C."/>
            <person name="Cedric C."/>
            <person name="Louis A."/>
            <person name="Berthelot C."/>
            <person name="Parey E."/>
            <person name="Roest Crollius H."/>
            <person name="Montfort J."/>
            <person name="Robinson-Rechavi M."/>
            <person name="Bucao C."/>
            <person name="Bouchez O."/>
            <person name="Gislard M."/>
            <person name="Lluch J."/>
            <person name="Milhes M."/>
            <person name="Lampietro C."/>
            <person name="Lopez Roques C."/>
            <person name="Donnadieu C."/>
            <person name="Braasch I."/>
            <person name="Desvignes T."/>
            <person name="Postlethwait J."/>
            <person name="Bobe J."/>
            <person name="Guiguen Y."/>
            <person name="Dirks R."/>
        </authorList>
    </citation>
    <scope>NUCLEOTIDE SEQUENCE</scope>
    <source>
        <strain evidence="3">Tag_6206</strain>
        <tissue evidence="3">Liver</tissue>
    </source>
</reference>
<feature type="region of interest" description="Disordered" evidence="2">
    <location>
        <begin position="1106"/>
        <end position="1133"/>
    </location>
</feature>
<feature type="compositionally biased region" description="Low complexity" evidence="2">
    <location>
        <begin position="80"/>
        <end position="89"/>
    </location>
</feature>
<feature type="region of interest" description="Disordered" evidence="2">
    <location>
        <begin position="1"/>
        <end position="48"/>
    </location>
</feature>
<feature type="compositionally biased region" description="Low complexity" evidence="2">
    <location>
        <begin position="307"/>
        <end position="316"/>
    </location>
</feature>
<feature type="compositionally biased region" description="Acidic residues" evidence="2">
    <location>
        <begin position="1070"/>
        <end position="1088"/>
    </location>
</feature>
<feature type="region of interest" description="Disordered" evidence="2">
    <location>
        <begin position="65"/>
        <end position="94"/>
    </location>
</feature>
<feature type="compositionally biased region" description="Pro residues" evidence="2">
    <location>
        <begin position="20"/>
        <end position="35"/>
    </location>
</feature>
<evidence type="ECO:0000313" key="3">
    <source>
        <dbReference type="EMBL" id="KAG5841699.1"/>
    </source>
</evidence>